<dbReference type="AlphaFoldDB" id="A0A5C5G1Z0"/>
<feature type="compositionally biased region" description="Basic and acidic residues" evidence="1">
    <location>
        <begin position="14"/>
        <end position="23"/>
    </location>
</feature>
<dbReference type="EMBL" id="SOZI01000033">
    <property type="protein sequence ID" value="TNY21981.1"/>
    <property type="molecule type" value="Genomic_DNA"/>
</dbReference>
<accession>A0A5C5G1Z0</accession>
<sequence>MSAQPSSSSVHHKPTCDEPHSDDSDALLEELEEGLDNNFDLGGFREQRMRELQAQVAAAQQRRDTSYGRYTEIRVEKDLIQTTANAKRCVLHFFHRDFRRCRIMDSHLEKLAAKHTDVLFLKADVANVPFLVTKLEVKVLPCLIGFVDGVTKMKLVGFEELPGGDTFETAALEIGMVQCGVLNKVPGADAVGAFPSLSGGESRARGIRNGTAGGRGRARDDESDLDDD</sequence>
<feature type="domain" description="Thioredoxin" evidence="2">
    <location>
        <begin position="85"/>
        <end position="158"/>
    </location>
</feature>
<gene>
    <name evidence="3" type="ORF">DMC30DRAFT_175124</name>
</gene>
<dbReference type="Gene3D" id="3.40.30.10">
    <property type="entry name" value="Glutaredoxin"/>
    <property type="match status" value="1"/>
</dbReference>
<name>A0A5C5G1Z0_9BASI</name>
<comment type="caution">
    <text evidence="3">The sequence shown here is derived from an EMBL/GenBank/DDBJ whole genome shotgun (WGS) entry which is preliminary data.</text>
</comment>
<organism evidence="3 4">
    <name type="scientific">Rhodotorula diobovata</name>
    <dbReference type="NCBI Taxonomy" id="5288"/>
    <lineage>
        <taxon>Eukaryota</taxon>
        <taxon>Fungi</taxon>
        <taxon>Dikarya</taxon>
        <taxon>Basidiomycota</taxon>
        <taxon>Pucciniomycotina</taxon>
        <taxon>Microbotryomycetes</taxon>
        <taxon>Sporidiobolales</taxon>
        <taxon>Sporidiobolaceae</taxon>
        <taxon>Rhodotorula</taxon>
    </lineage>
</organism>
<dbReference type="Pfam" id="PF00085">
    <property type="entry name" value="Thioredoxin"/>
    <property type="match status" value="1"/>
</dbReference>
<keyword evidence="4" id="KW-1185">Reference proteome</keyword>
<evidence type="ECO:0000313" key="3">
    <source>
        <dbReference type="EMBL" id="TNY21981.1"/>
    </source>
</evidence>
<dbReference type="SUPFAM" id="SSF52833">
    <property type="entry name" value="Thioredoxin-like"/>
    <property type="match status" value="1"/>
</dbReference>
<dbReference type="PANTHER" id="PTHR21148">
    <property type="entry name" value="THIOREDOXIN DOMAIN-CONTAINING PROTEIN 9"/>
    <property type="match status" value="1"/>
</dbReference>
<evidence type="ECO:0000313" key="4">
    <source>
        <dbReference type="Proteomes" id="UP000311382"/>
    </source>
</evidence>
<evidence type="ECO:0000259" key="2">
    <source>
        <dbReference type="Pfam" id="PF00085"/>
    </source>
</evidence>
<dbReference type="Proteomes" id="UP000311382">
    <property type="component" value="Unassembled WGS sequence"/>
</dbReference>
<evidence type="ECO:0000256" key="1">
    <source>
        <dbReference type="SAM" id="MobiDB-lite"/>
    </source>
</evidence>
<dbReference type="STRING" id="5288.A0A5C5G1Z0"/>
<feature type="region of interest" description="Disordered" evidence="1">
    <location>
        <begin position="198"/>
        <end position="228"/>
    </location>
</feature>
<dbReference type="CDD" id="cd02989">
    <property type="entry name" value="Phd_like_TxnDC9"/>
    <property type="match status" value="1"/>
</dbReference>
<reference evidence="3 4" key="1">
    <citation type="submission" date="2019-03" db="EMBL/GenBank/DDBJ databases">
        <title>Rhodosporidium diobovatum UCD-FST 08-225 genome sequencing, assembly, and annotation.</title>
        <authorList>
            <person name="Fakankun I.U."/>
            <person name="Fristensky B."/>
            <person name="Levin D.B."/>
        </authorList>
    </citation>
    <scope>NUCLEOTIDE SEQUENCE [LARGE SCALE GENOMIC DNA]</scope>
    <source>
        <strain evidence="3 4">UCD-FST 08-225</strain>
    </source>
</reference>
<proteinExistence type="predicted"/>
<feature type="region of interest" description="Disordered" evidence="1">
    <location>
        <begin position="1"/>
        <end position="29"/>
    </location>
</feature>
<dbReference type="InterPro" id="IPR013766">
    <property type="entry name" value="Thioredoxin_domain"/>
</dbReference>
<protein>
    <submittedName>
        <fullName evidence="3">Thioredoxin-like protein</fullName>
    </submittedName>
</protein>
<dbReference type="InterPro" id="IPR036249">
    <property type="entry name" value="Thioredoxin-like_sf"/>
</dbReference>
<dbReference type="OrthoDB" id="10257948at2759"/>